<dbReference type="GO" id="GO:0006429">
    <property type="term" value="P:leucyl-tRNA aminoacylation"/>
    <property type="evidence" value="ECO:0007669"/>
    <property type="project" value="UniProtKB-UniRule"/>
</dbReference>
<keyword evidence="4 9" id="KW-0547">Nucleotide-binding</keyword>
<dbReference type="NCBIfam" id="TIGR00396">
    <property type="entry name" value="leuS_bact"/>
    <property type="match status" value="1"/>
</dbReference>
<dbReference type="GO" id="GO:0004823">
    <property type="term" value="F:leucine-tRNA ligase activity"/>
    <property type="evidence" value="ECO:0007669"/>
    <property type="project" value="UniProtKB-UniRule"/>
</dbReference>
<evidence type="ECO:0000256" key="10">
    <source>
        <dbReference type="RuleBase" id="RU363035"/>
    </source>
</evidence>
<sequence length="828" mass="95343">MKKYDHKKIEKKWQKTWESRKFFQAKDFGKKKKFYALVEFPYPSGDGLHVGHVRSYAALDVIARYKRMNGYEVLYPIGWDAFGLPAENFAIKNKIHPRKAVDKNVGNFRKQMKSLGLSFDWSREIDTTDPKYYKWTQWIFLKLYNAGLAYRDEVAINWCPSCKTGLANEEVIDGKHERCGTEVTKKLLKQWLIRITKYADRLLSDLEKVDYPERVKVQQKNWIGRSEGAKIKFSLKFIPGQKDSKHMVEVFTTRPDTVFGATFMVVSPELAQSWLAVGWQAKEEVRKYIESALAKTEIARQDEKREKTGVDTGIKAVNPLTQEEIPVWVADYVLGSYGTGAIMAVPAHDERDFEFAKKFKLPVKKVIIPPDVATGDDLPPPASAVGHLKVDLESDCWVGEGKLVNSGKFSGLDSERAREEITKELTAKNSGEKSIGYKLRDWVFSRQHYWGEPIPIIYCNECGEVPVPEKDLPVTLPKVKNYEPTDTGESPLAAIKKFVETKCPNCKGKARRETDTMPNWAGSNWYFLRYLDPKNNKVFADRKKIDHWMPVDLYNGGMEHTTLHLLYSRFIYKFLYDQGLVAGMEPYARRTSHGIILAEDGRKMSKSFGNVVNPDDLVNEYGADALRMYEMFIAPFDQMVPWSTRGVVGVQRFIVRTYKFFTDFEKNIKQSTDSAEEQKIIHRLIRKITQDLEDMKFNTSVSSFMESVNTFEEFGSVSKVTAEKFLILLSPFAPHLTEELWAQMGHKKSIQFETWPKWDEKYISDDILKIVVQVNGRVRDKIDVPANLEKNEIENLALSSAKVEVFMKDKTIVKTIYIRGRLVNFVVK</sequence>
<evidence type="ECO:0000256" key="3">
    <source>
        <dbReference type="ARBA" id="ARBA00022598"/>
    </source>
</evidence>
<dbReference type="PANTHER" id="PTHR43740:SF2">
    <property type="entry name" value="LEUCINE--TRNA LIGASE, MITOCHONDRIAL"/>
    <property type="match status" value="1"/>
</dbReference>
<feature type="domain" description="Methionyl/Leucyl tRNA synthetase" evidence="13">
    <location>
        <begin position="40"/>
        <end position="182"/>
    </location>
</feature>
<dbReference type="GO" id="GO:0005829">
    <property type="term" value="C:cytosol"/>
    <property type="evidence" value="ECO:0007669"/>
    <property type="project" value="TreeGrafter"/>
</dbReference>
<comment type="similarity">
    <text evidence="1 9 10">Belongs to the class-I aminoacyl-tRNA synthetase family.</text>
</comment>
<dbReference type="CDD" id="cd07958">
    <property type="entry name" value="Anticodon_Ia_Leu_BEm"/>
    <property type="match status" value="1"/>
</dbReference>
<comment type="caution">
    <text evidence="15">The sequence shown here is derived from an EMBL/GenBank/DDBJ whole genome shotgun (WGS) entry which is preliminary data.</text>
</comment>
<evidence type="ECO:0000256" key="1">
    <source>
        <dbReference type="ARBA" id="ARBA00005594"/>
    </source>
</evidence>
<dbReference type="GO" id="GO:0005524">
    <property type="term" value="F:ATP binding"/>
    <property type="evidence" value="ECO:0007669"/>
    <property type="project" value="UniProtKB-UniRule"/>
</dbReference>
<evidence type="ECO:0000256" key="6">
    <source>
        <dbReference type="ARBA" id="ARBA00022917"/>
    </source>
</evidence>
<evidence type="ECO:0000256" key="5">
    <source>
        <dbReference type="ARBA" id="ARBA00022840"/>
    </source>
</evidence>
<comment type="subcellular location">
    <subcellularLocation>
        <location evidence="9">Cytoplasm</location>
    </subcellularLocation>
</comment>
<name>A0A1F5NTG5_9BACT</name>
<dbReference type="Gene3D" id="1.10.730.10">
    <property type="entry name" value="Isoleucyl-tRNA Synthetase, Domain 1"/>
    <property type="match status" value="1"/>
</dbReference>
<comment type="catalytic activity">
    <reaction evidence="8 9">
        <text>tRNA(Leu) + L-leucine + ATP = L-leucyl-tRNA(Leu) + AMP + diphosphate</text>
        <dbReference type="Rhea" id="RHEA:11688"/>
        <dbReference type="Rhea" id="RHEA-COMP:9613"/>
        <dbReference type="Rhea" id="RHEA-COMP:9622"/>
        <dbReference type="ChEBI" id="CHEBI:30616"/>
        <dbReference type="ChEBI" id="CHEBI:33019"/>
        <dbReference type="ChEBI" id="CHEBI:57427"/>
        <dbReference type="ChEBI" id="CHEBI:78442"/>
        <dbReference type="ChEBI" id="CHEBI:78494"/>
        <dbReference type="ChEBI" id="CHEBI:456215"/>
        <dbReference type="EC" id="6.1.1.4"/>
    </reaction>
</comment>
<feature type="short sequence motif" description="'KMSKS' region" evidence="9">
    <location>
        <begin position="603"/>
        <end position="607"/>
    </location>
</feature>
<dbReference type="FunFam" id="1.10.730.10:FF:000011">
    <property type="entry name" value="Leucine--tRNA ligase chloroplastic/mitochondrial"/>
    <property type="match status" value="1"/>
</dbReference>
<dbReference type="Pfam" id="PF00133">
    <property type="entry name" value="tRNA-synt_1"/>
    <property type="match status" value="1"/>
</dbReference>
<dbReference type="FunFam" id="3.40.50.620:FF:000077">
    <property type="entry name" value="Leucine--tRNA ligase"/>
    <property type="match status" value="1"/>
</dbReference>
<evidence type="ECO:0000259" key="13">
    <source>
        <dbReference type="Pfam" id="PF09334"/>
    </source>
</evidence>
<evidence type="ECO:0000256" key="2">
    <source>
        <dbReference type="ARBA" id="ARBA00022490"/>
    </source>
</evidence>
<proteinExistence type="inferred from homology"/>
<dbReference type="SUPFAM" id="SSF50677">
    <property type="entry name" value="ValRS/IleRS/LeuRS editing domain"/>
    <property type="match status" value="1"/>
</dbReference>
<dbReference type="Gene3D" id="3.10.20.590">
    <property type="match status" value="1"/>
</dbReference>
<protein>
    <recommendedName>
        <fullName evidence="9">Leucine--tRNA ligase</fullName>
        <ecNumber evidence="9">6.1.1.4</ecNumber>
    </recommendedName>
    <alternativeName>
        <fullName evidence="9">Leucyl-tRNA synthetase</fullName>
        <shortName evidence="9">LeuRS</shortName>
    </alternativeName>
</protein>
<evidence type="ECO:0000256" key="7">
    <source>
        <dbReference type="ARBA" id="ARBA00023146"/>
    </source>
</evidence>
<evidence type="ECO:0000259" key="11">
    <source>
        <dbReference type="Pfam" id="PF00133"/>
    </source>
</evidence>
<keyword evidence="6 9" id="KW-0648">Protein biosynthesis</keyword>
<dbReference type="PANTHER" id="PTHR43740">
    <property type="entry name" value="LEUCYL-TRNA SYNTHETASE"/>
    <property type="match status" value="1"/>
</dbReference>
<dbReference type="InterPro" id="IPR009008">
    <property type="entry name" value="Val/Leu/Ile-tRNA-synth_edit"/>
</dbReference>
<dbReference type="CDD" id="cd00812">
    <property type="entry name" value="LeuRS_core"/>
    <property type="match status" value="1"/>
</dbReference>
<dbReference type="Pfam" id="PF08264">
    <property type="entry name" value="Anticodon_1"/>
    <property type="match status" value="1"/>
</dbReference>
<dbReference type="InterPro" id="IPR002302">
    <property type="entry name" value="Leu-tRNA-ligase"/>
</dbReference>
<evidence type="ECO:0000313" key="15">
    <source>
        <dbReference type="EMBL" id="OGE80956.1"/>
    </source>
</evidence>
<evidence type="ECO:0000313" key="16">
    <source>
        <dbReference type="Proteomes" id="UP000177912"/>
    </source>
</evidence>
<keyword evidence="3 9" id="KW-0436">Ligase</keyword>
<comment type="caution">
    <text evidence="9">Lacks conserved residue(s) required for the propagation of feature annotation.</text>
</comment>
<feature type="domain" description="Methionyl/Valyl/Leucyl/Isoleucyl-tRNA synthetase anticodon-binding" evidence="12">
    <location>
        <begin position="681"/>
        <end position="791"/>
    </location>
</feature>
<dbReference type="InterPro" id="IPR014729">
    <property type="entry name" value="Rossmann-like_a/b/a_fold"/>
</dbReference>
<dbReference type="EMBL" id="MFEI01000015">
    <property type="protein sequence ID" value="OGE80956.1"/>
    <property type="molecule type" value="Genomic_DNA"/>
</dbReference>
<dbReference type="Gene3D" id="3.40.50.620">
    <property type="entry name" value="HUPs"/>
    <property type="match status" value="2"/>
</dbReference>
<dbReference type="AlphaFoldDB" id="A0A1F5NTG5"/>
<dbReference type="STRING" id="1817822.A2826_00315"/>
<evidence type="ECO:0000256" key="4">
    <source>
        <dbReference type="ARBA" id="ARBA00022741"/>
    </source>
</evidence>
<keyword evidence="2 9" id="KW-0963">Cytoplasm</keyword>
<dbReference type="InterPro" id="IPR025709">
    <property type="entry name" value="Leu_tRNA-synth_edit"/>
</dbReference>
<feature type="domain" description="Aminoacyl-tRNA synthetase class Ia" evidence="11">
    <location>
        <begin position="438"/>
        <end position="630"/>
    </location>
</feature>
<evidence type="ECO:0000259" key="14">
    <source>
        <dbReference type="Pfam" id="PF13603"/>
    </source>
</evidence>
<keyword evidence="5 9" id="KW-0067">ATP-binding</keyword>
<gene>
    <name evidence="9" type="primary">leuS</name>
    <name evidence="15" type="ORF">A2826_00315</name>
</gene>
<dbReference type="InterPro" id="IPR009080">
    <property type="entry name" value="tRNAsynth_Ia_anticodon-bd"/>
</dbReference>
<dbReference type="InterPro" id="IPR013155">
    <property type="entry name" value="M/V/L/I-tRNA-synth_anticd-bd"/>
</dbReference>
<reference evidence="15 16" key="1">
    <citation type="journal article" date="2016" name="Nat. Commun.">
        <title>Thousands of microbial genomes shed light on interconnected biogeochemical processes in an aquifer system.</title>
        <authorList>
            <person name="Anantharaman K."/>
            <person name="Brown C.T."/>
            <person name="Hug L.A."/>
            <person name="Sharon I."/>
            <person name="Castelle C.J."/>
            <person name="Probst A.J."/>
            <person name="Thomas B.C."/>
            <person name="Singh A."/>
            <person name="Wilkins M.J."/>
            <person name="Karaoz U."/>
            <person name="Brodie E.L."/>
            <person name="Williams K.H."/>
            <person name="Hubbard S.S."/>
            <person name="Banfield J.F."/>
        </authorList>
    </citation>
    <scope>NUCLEOTIDE SEQUENCE [LARGE SCALE GENOMIC DNA]</scope>
</reference>
<evidence type="ECO:0000259" key="12">
    <source>
        <dbReference type="Pfam" id="PF08264"/>
    </source>
</evidence>
<keyword evidence="7 9" id="KW-0030">Aminoacyl-tRNA synthetase</keyword>
<dbReference type="Proteomes" id="UP000177912">
    <property type="component" value="Unassembled WGS sequence"/>
</dbReference>
<dbReference type="PRINTS" id="PR00985">
    <property type="entry name" value="TRNASYNTHLEU"/>
</dbReference>
<dbReference type="InterPro" id="IPR015413">
    <property type="entry name" value="Methionyl/Leucyl_tRNA_Synth"/>
</dbReference>
<dbReference type="InterPro" id="IPR002300">
    <property type="entry name" value="aa-tRNA-synth_Ia"/>
</dbReference>
<dbReference type="GO" id="GO:0002161">
    <property type="term" value="F:aminoacyl-tRNA deacylase activity"/>
    <property type="evidence" value="ECO:0007669"/>
    <property type="project" value="InterPro"/>
</dbReference>
<dbReference type="PROSITE" id="PS00178">
    <property type="entry name" value="AA_TRNA_LIGASE_I"/>
    <property type="match status" value="1"/>
</dbReference>
<feature type="domain" description="Leucyl-tRNA synthetase editing" evidence="14">
    <location>
        <begin position="220"/>
        <end position="425"/>
    </location>
</feature>
<evidence type="ECO:0000256" key="8">
    <source>
        <dbReference type="ARBA" id="ARBA00047469"/>
    </source>
</evidence>
<dbReference type="HAMAP" id="MF_00049_B">
    <property type="entry name" value="Leu_tRNA_synth_B"/>
    <property type="match status" value="1"/>
</dbReference>
<dbReference type="Pfam" id="PF13603">
    <property type="entry name" value="tRNA-synt_1_2"/>
    <property type="match status" value="1"/>
</dbReference>
<dbReference type="InterPro" id="IPR001412">
    <property type="entry name" value="aa-tRNA-synth_I_CS"/>
</dbReference>
<dbReference type="EC" id="6.1.1.4" evidence="9"/>
<organism evidence="15 16">
    <name type="scientific">Candidatus Doudnabacteria bacterium RIFCSPHIGHO2_01_FULL_43_23</name>
    <dbReference type="NCBI Taxonomy" id="1817822"/>
    <lineage>
        <taxon>Bacteria</taxon>
        <taxon>Candidatus Doudnaibacteriota</taxon>
    </lineage>
</organism>
<dbReference type="Pfam" id="PF09334">
    <property type="entry name" value="tRNA-synt_1g"/>
    <property type="match status" value="1"/>
</dbReference>
<dbReference type="SUPFAM" id="SSF47323">
    <property type="entry name" value="Anticodon-binding domain of a subclass of class I aminoacyl-tRNA synthetases"/>
    <property type="match status" value="1"/>
</dbReference>
<dbReference type="SUPFAM" id="SSF52374">
    <property type="entry name" value="Nucleotidylyl transferase"/>
    <property type="match status" value="1"/>
</dbReference>
<dbReference type="FunFam" id="3.40.50.620:FF:000056">
    <property type="entry name" value="Leucine--tRNA ligase"/>
    <property type="match status" value="1"/>
</dbReference>
<evidence type="ECO:0000256" key="9">
    <source>
        <dbReference type="HAMAP-Rule" id="MF_00049"/>
    </source>
</evidence>
<accession>A0A1F5NTG5</accession>
<feature type="binding site" evidence="9">
    <location>
        <position position="606"/>
    </location>
    <ligand>
        <name>ATP</name>
        <dbReference type="ChEBI" id="CHEBI:30616"/>
    </ligand>
</feature>